<dbReference type="CDD" id="cd02966">
    <property type="entry name" value="TlpA_like_family"/>
    <property type="match status" value="1"/>
</dbReference>
<dbReference type="Gene3D" id="3.40.30.10">
    <property type="entry name" value="Glutaredoxin"/>
    <property type="match status" value="1"/>
</dbReference>
<evidence type="ECO:0000313" key="4">
    <source>
        <dbReference type="Proteomes" id="UP000266292"/>
    </source>
</evidence>
<keyword evidence="4" id="KW-1185">Reference proteome</keyword>
<feature type="domain" description="Thioredoxin" evidence="2">
    <location>
        <begin position="67"/>
        <end position="216"/>
    </location>
</feature>
<evidence type="ECO:0000259" key="2">
    <source>
        <dbReference type="PROSITE" id="PS51352"/>
    </source>
</evidence>
<proteinExistence type="predicted"/>
<dbReference type="PANTHER" id="PTHR42852">
    <property type="entry name" value="THIOL:DISULFIDE INTERCHANGE PROTEIN DSBE"/>
    <property type="match status" value="1"/>
</dbReference>
<evidence type="ECO:0000256" key="1">
    <source>
        <dbReference type="SAM" id="Phobius"/>
    </source>
</evidence>
<dbReference type="InterPro" id="IPR036249">
    <property type="entry name" value="Thioredoxin-like_sf"/>
</dbReference>
<dbReference type="InterPro" id="IPR013766">
    <property type="entry name" value="Thioredoxin_domain"/>
</dbReference>
<dbReference type="GO" id="GO:0016209">
    <property type="term" value="F:antioxidant activity"/>
    <property type="evidence" value="ECO:0007669"/>
    <property type="project" value="InterPro"/>
</dbReference>
<dbReference type="STRING" id="709015.GCA_000472485_02076"/>
<dbReference type="AlphaFoldDB" id="A0A1X9YSC3"/>
<reference evidence="4" key="1">
    <citation type="submission" date="2017-05" db="EMBL/GenBank/DDBJ databases">
        <authorList>
            <person name="Ray J."/>
            <person name="Price M."/>
            <person name="Deutschbauer A."/>
        </authorList>
    </citation>
    <scope>NUCLEOTIDE SEQUENCE [LARGE SCALE GENOMIC DNA]</scope>
    <source>
        <strain evidence="4">DSM 19842</strain>
    </source>
</reference>
<dbReference type="Proteomes" id="UP000266292">
    <property type="component" value="Chromosome"/>
</dbReference>
<dbReference type="EMBL" id="CP021235">
    <property type="protein sequence ID" value="ARS35800.1"/>
    <property type="molecule type" value="Genomic_DNA"/>
</dbReference>
<sequence>MLRPFLSEGCQNDVLPFTEYIMPTKKHFPGLLLPLLLLLLVLLLQLLPGWLLSLAQAQNPPASAPGLQVGQPLPDLLLPELVNSSRSSVRLSDFRGKLLLLDFYATWCSTSRSVMPRLDSLQRIFGQQLQILLVSYPAARDTRQTVENFLTEHRRPDGQPYALPSVVEDTSLVPLFPHEHIPHFAWITPDGKVGTLTGPEQVTEANIRRALAEGHMPPSMRHYDLDAPLWANKELPGHTRQYSFLHHGYLAGAPAGLRLRYKAGQISGAVLTNLSVLALYDVAKWQLYPAYGERGWILSKVDSADFFPEKSPLPPEAWKAQHLYSYDLQLPPGQADSLYRYLWEDLHRYSGYRATWEPRATECLALVRRGRRDRLHSKGGTPQNRLFRPEKPYLQNLPLSALLARLNTSNALGLLVVDATGYTQPVDLALSGDFDDLEILRRDLRRYGLDLVRQRRTVPLLVLRKVPAPDTVQAIR</sequence>
<organism evidence="3 4">
    <name type="scientific">Pontibacter actiniarum</name>
    <dbReference type="NCBI Taxonomy" id="323450"/>
    <lineage>
        <taxon>Bacteria</taxon>
        <taxon>Pseudomonadati</taxon>
        <taxon>Bacteroidota</taxon>
        <taxon>Cytophagia</taxon>
        <taxon>Cytophagales</taxon>
        <taxon>Hymenobacteraceae</taxon>
        <taxon>Pontibacter</taxon>
    </lineage>
</organism>
<dbReference type="PROSITE" id="PS51352">
    <property type="entry name" value="THIOREDOXIN_2"/>
    <property type="match status" value="1"/>
</dbReference>
<name>A0A1X9YSC3_9BACT</name>
<gene>
    <name evidence="3" type="ORF">CA264_10290</name>
</gene>
<evidence type="ECO:0000313" key="3">
    <source>
        <dbReference type="EMBL" id="ARS35800.1"/>
    </source>
</evidence>
<dbReference type="PANTHER" id="PTHR42852:SF13">
    <property type="entry name" value="PROTEIN DIPZ"/>
    <property type="match status" value="1"/>
</dbReference>
<dbReference type="GO" id="GO:0016491">
    <property type="term" value="F:oxidoreductase activity"/>
    <property type="evidence" value="ECO:0007669"/>
    <property type="project" value="InterPro"/>
</dbReference>
<dbReference type="InterPro" id="IPR050553">
    <property type="entry name" value="Thioredoxin_ResA/DsbE_sf"/>
</dbReference>
<dbReference type="OrthoDB" id="1118217at2"/>
<dbReference type="InterPro" id="IPR000866">
    <property type="entry name" value="AhpC/TSA"/>
</dbReference>
<dbReference type="KEGG" id="pact:CA264_10290"/>
<dbReference type="Pfam" id="PF00578">
    <property type="entry name" value="AhpC-TSA"/>
    <property type="match status" value="1"/>
</dbReference>
<dbReference type="SUPFAM" id="SSF52833">
    <property type="entry name" value="Thioredoxin-like"/>
    <property type="match status" value="1"/>
</dbReference>
<accession>A0A1X9YSC3</accession>
<keyword evidence="1" id="KW-1133">Transmembrane helix</keyword>
<keyword evidence="1" id="KW-0812">Transmembrane</keyword>
<protein>
    <recommendedName>
        <fullName evidence="2">Thioredoxin domain-containing protein</fullName>
    </recommendedName>
</protein>
<keyword evidence="1" id="KW-0472">Membrane</keyword>
<feature type="transmembrane region" description="Helical" evidence="1">
    <location>
        <begin position="31"/>
        <end position="52"/>
    </location>
</feature>